<accession>A0ABP0P313</accession>
<gene>
    <name evidence="2" type="ORF">CCMP2556_LOCUS34638</name>
</gene>
<organism evidence="2 3">
    <name type="scientific">Durusdinium trenchii</name>
    <dbReference type="NCBI Taxonomy" id="1381693"/>
    <lineage>
        <taxon>Eukaryota</taxon>
        <taxon>Sar</taxon>
        <taxon>Alveolata</taxon>
        <taxon>Dinophyceae</taxon>
        <taxon>Suessiales</taxon>
        <taxon>Symbiodiniaceae</taxon>
        <taxon>Durusdinium</taxon>
    </lineage>
</organism>
<name>A0ABP0P313_9DINO</name>
<evidence type="ECO:0000313" key="2">
    <source>
        <dbReference type="EMBL" id="CAK9070420.1"/>
    </source>
</evidence>
<dbReference type="Proteomes" id="UP001642484">
    <property type="component" value="Unassembled WGS sequence"/>
</dbReference>
<reference evidence="2 3" key="1">
    <citation type="submission" date="2024-02" db="EMBL/GenBank/DDBJ databases">
        <authorList>
            <person name="Chen Y."/>
            <person name="Shah S."/>
            <person name="Dougan E. K."/>
            <person name="Thang M."/>
            <person name="Chan C."/>
        </authorList>
    </citation>
    <scope>NUCLEOTIDE SEQUENCE [LARGE SCALE GENOMIC DNA]</scope>
</reference>
<evidence type="ECO:0000313" key="3">
    <source>
        <dbReference type="Proteomes" id="UP001642484"/>
    </source>
</evidence>
<dbReference type="EMBL" id="CAXAMN010022501">
    <property type="protein sequence ID" value="CAK9070420.1"/>
    <property type="molecule type" value="Genomic_DNA"/>
</dbReference>
<proteinExistence type="predicted"/>
<feature type="coiled-coil region" evidence="1">
    <location>
        <begin position="69"/>
        <end position="147"/>
    </location>
</feature>
<protein>
    <submittedName>
        <fullName evidence="2">Uncharacterized protein</fullName>
    </submittedName>
</protein>
<feature type="non-terminal residue" evidence="2">
    <location>
        <position position="1"/>
    </location>
</feature>
<keyword evidence="1" id="KW-0175">Coiled coil</keyword>
<sequence length="164" mass="18665">ERPHEDRALAALDVKQYRYTIKTFKMVKTEKKGLKLHESVDNVEERDFNAMGLALSGGPQTKMITISAMEMLKAQLEAIVDNSERTELKQAYFEQVRKLQTNLEESKKKYVYTVLFGKGSDLPPDNLEVKAEELAQLQQTIAAAHREVKKQLSPIKKWASNPSS</sequence>
<keyword evidence="3" id="KW-1185">Reference proteome</keyword>
<evidence type="ECO:0000256" key="1">
    <source>
        <dbReference type="SAM" id="Coils"/>
    </source>
</evidence>
<comment type="caution">
    <text evidence="2">The sequence shown here is derived from an EMBL/GenBank/DDBJ whole genome shotgun (WGS) entry which is preliminary data.</text>
</comment>